<evidence type="ECO:0000313" key="2">
    <source>
        <dbReference type="Proteomes" id="UP000299102"/>
    </source>
</evidence>
<feature type="non-terminal residue" evidence="1">
    <location>
        <position position="1"/>
    </location>
</feature>
<keyword evidence="2" id="KW-1185">Reference proteome</keyword>
<comment type="caution">
    <text evidence="1">The sequence shown here is derived from an EMBL/GenBank/DDBJ whole genome shotgun (WGS) entry which is preliminary data.</text>
</comment>
<sequence>KIGHEKCGGKTPAIKMVPMVFLVSETMSEISDKNEVE</sequence>
<name>A0A4C1YFR2_EUMVA</name>
<dbReference type="AlphaFoldDB" id="A0A4C1YFR2"/>
<organism evidence="1 2">
    <name type="scientific">Eumeta variegata</name>
    <name type="common">Bagworm moth</name>
    <name type="synonym">Eumeta japonica</name>
    <dbReference type="NCBI Taxonomy" id="151549"/>
    <lineage>
        <taxon>Eukaryota</taxon>
        <taxon>Metazoa</taxon>
        <taxon>Ecdysozoa</taxon>
        <taxon>Arthropoda</taxon>
        <taxon>Hexapoda</taxon>
        <taxon>Insecta</taxon>
        <taxon>Pterygota</taxon>
        <taxon>Neoptera</taxon>
        <taxon>Endopterygota</taxon>
        <taxon>Lepidoptera</taxon>
        <taxon>Glossata</taxon>
        <taxon>Ditrysia</taxon>
        <taxon>Tineoidea</taxon>
        <taxon>Psychidae</taxon>
        <taxon>Oiketicinae</taxon>
        <taxon>Eumeta</taxon>
    </lineage>
</organism>
<dbReference type="EMBL" id="BGZK01001165">
    <property type="protein sequence ID" value="GBP73185.1"/>
    <property type="molecule type" value="Genomic_DNA"/>
</dbReference>
<reference evidence="1 2" key="1">
    <citation type="journal article" date="2019" name="Commun. Biol.">
        <title>The bagworm genome reveals a unique fibroin gene that provides high tensile strength.</title>
        <authorList>
            <person name="Kono N."/>
            <person name="Nakamura H."/>
            <person name="Ohtoshi R."/>
            <person name="Tomita M."/>
            <person name="Numata K."/>
            <person name="Arakawa K."/>
        </authorList>
    </citation>
    <scope>NUCLEOTIDE SEQUENCE [LARGE SCALE GENOMIC DNA]</scope>
</reference>
<gene>
    <name evidence="1" type="ORF">EVAR_54918_1</name>
</gene>
<proteinExistence type="predicted"/>
<protein>
    <submittedName>
        <fullName evidence="1">Uncharacterized protein</fullName>
    </submittedName>
</protein>
<accession>A0A4C1YFR2</accession>
<dbReference type="Proteomes" id="UP000299102">
    <property type="component" value="Unassembled WGS sequence"/>
</dbReference>
<dbReference type="OrthoDB" id="9997853at2759"/>
<evidence type="ECO:0000313" key="1">
    <source>
        <dbReference type="EMBL" id="GBP73185.1"/>
    </source>
</evidence>